<dbReference type="InterPro" id="IPR015943">
    <property type="entry name" value="WD40/YVTN_repeat-like_dom_sf"/>
</dbReference>
<dbReference type="Pfam" id="PF20770">
    <property type="entry name" value="PAN2_N"/>
    <property type="match status" value="1"/>
</dbReference>
<keyword evidence="9 10" id="KW-0269">Exonuclease</keyword>
<evidence type="ECO:0000256" key="3">
    <source>
        <dbReference type="ARBA" id="ARBA00022574"/>
    </source>
</evidence>
<dbReference type="Pfam" id="PF00929">
    <property type="entry name" value="RNase_T"/>
    <property type="match status" value="1"/>
</dbReference>
<dbReference type="PROSITE" id="PS50082">
    <property type="entry name" value="WD_REPEATS_2"/>
    <property type="match status" value="6"/>
</dbReference>
<dbReference type="GO" id="GO:0004535">
    <property type="term" value="F:poly(A)-specific ribonuclease activity"/>
    <property type="evidence" value="ECO:0007669"/>
    <property type="project" value="UniProtKB-UniRule"/>
</dbReference>
<dbReference type="InterPro" id="IPR028889">
    <property type="entry name" value="USP"/>
</dbReference>
<dbReference type="Gene3D" id="3.90.70.10">
    <property type="entry name" value="Cysteine proteinases"/>
    <property type="match status" value="1"/>
</dbReference>
<feature type="repeat" description="WD" evidence="11">
    <location>
        <begin position="63"/>
        <end position="97"/>
    </location>
</feature>
<feature type="repeat" description="WD" evidence="11">
    <location>
        <begin position="148"/>
        <end position="190"/>
    </location>
</feature>
<dbReference type="Proteomes" id="UP001212152">
    <property type="component" value="Unassembled WGS sequence"/>
</dbReference>
<evidence type="ECO:0000256" key="4">
    <source>
        <dbReference type="ARBA" id="ARBA00022664"/>
    </source>
</evidence>
<evidence type="ECO:0000256" key="12">
    <source>
        <dbReference type="SAM" id="MobiDB-lite"/>
    </source>
</evidence>
<dbReference type="SUPFAM" id="SSF50978">
    <property type="entry name" value="WD40 repeat-like"/>
    <property type="match status" value="2"/>
</dbReference>
<comment type="subunit">
    <text evidence="10">Forms a heterotrimer with an asymmetric homodimer of the regulatory subunit PAN3 to form the poly(A)-nuclease (PAN) deadenylation complex.</text>
</comment>
<dbReference type="PRINTS" id="PR00320">
    <property type="entry name" value="GPROTEINBRPT"/>
</dbReference>
<feature type="compositionally biased region" description="Basic and acidic residues" evidence="12">
    <location>
        <begin position="1"/>
        <end position="12"/>
    </location>
</feature>
<comment type="caution">
    <text evidence="10">Lacks conserved residue(s) required for the propagation of feature annotation.</text>
</comment>
<feature type="repeat" description="WD" evidence="11">
    <location>
        <begin position="106"/>
        <end position="147"/>
    </location>
</feature>
<feature type="binding site" evidence="10">
    <location>
        <position position="1418"/>
    </location>
    <ligand>
        <name>a divalent metal cation</name>
        <dbReference type="ChEBI" id="CHEBI:60240"/>
        <note>catalytic</note>
    </ligand>
</feature>
<feature type="binding site" evidence="10">
    <location>
        <position position="1365"/>
    </location>
    <ligand>
        <name>a divalent metal cation</name>
        <dbReference type="ChEBI" id="CHEBI:60240"/>
        <note>catalytic</note>
    </ligand>
</feature>
<dbReference type="PANTHER" id="PTHR15728:SF0">
    <property type="entry name" value="PAN2-PAN3 DEADENYLATION COMPLEX CATALYTIC SUBUNIT PAN2"/>
    <property type="match status" value="1"/>
</dbReference>
<comment type="cofactor">
    <cofactor evidence="10">
        <name>a divalent metal cation</name>
        <dbReference type="ChEBI" id="CHEBI:60240"/>
    </cofactor>
    <text evidence="10">Binds 2 metal cations per subunit in the catalytic exonuclease domain.</text>
</comment>
<comment type="domain">
    <text evidence="10">The linker, or PAN3 interaction domain (PID), between the WD40 repeats and the pseudo-UCH domain mediates interaction with PAN3.</text>
</comment>
<dbReference type="Pfam" id="PF00400">
    <property type="entry name" value="WD40"/>
    <property type="match status" value="6"/>
</dbReference>
<keyword evidence="3 11" id="KW-0853">WD repeat</keyword>
<dbReference type="SMART" id="SM00320">
    <property type="entry name" value="WD40"/>
    <property type="match status" value="10"/>
</dbReference>
<dbReference type="GO" id="GO:0046872">
    <property type="term" value="F:metal ion binding"/>
    <property type="evidence" value="ECO:0007669"/>
    <property type="project" value="UniProtKB-KW"/>
</dbReference>
<proteinExistence type="inferred from homology"/>
<evidence type="ECO:0000256" key="7">
    <source>
        <dbReference type="ARBA" id="ARBA00022737"/>
    </source>
</evidence>
<feature type="domain" description="USP" evidence="13">
    <location>
        <begin position="848"/>
        <end position="1199"/>
    </location>
</feature>
<dbReference type="Gene3D" id="3.30.420.10">
    <property type="entry name" value="Ribonuclease H-like superfamily/Ribonuclease H"/>
    <property type="match status" value="1"/>
</dbReference>
<evidence type="ECO:0000313" key="14">
    <source>
        <dbReference type="EMBL" id="KAJ3180211.1"/>
    </source>
</evidence>
<feature type="binding site" evidence="10">
    <location>
        <position position="1258"/>
    </location>
    <ligand>
        <name>a divalent metal cation</name>
        <dbReference type="ChEBI" id="CHEBI:60240"/>
        <note>catalytic</note>
    </ligand>
</feature>
<dbReference type="InterPro" id="IPR001680">
    <property type="entry name" value="WD40_rpt"/>
</dbReference>
<evidence type="ECO:0000256" key="2">
    <source>
        <dbReference type="ARBA" id="ARBA00022490"/>
    </source>
</evidence>
<dbReference type="InterPro" id="IPR050785">
    <property type="entry name" value="PAN2-PAN3_catalytic_subunit"/>
</dbReference>
<dbReference type="GO" id="GO:0031251">
    <property type="term" value="C:PAN complex"/>
    <property type="evidence" value="ECO:0007669"/>
    <property type="project" value="UniProtKB-UniRule"/>
</dbReference>
<dbReference type="HAMAP" id="MF_03182">
    <property type="entry name" value="PAN2"/>
    <property type="match status" value="1"/>
</dbReference>
<comment type="function">
    <text evidence="10">Catalytic subunit of the poly(A)-nuclease (PAN) deadenylation complex, one of two cytoplasmic mRNA deadenylases involved in mRNA turnover. PAN specifically shortens poly(A) tails of RNA and the activity is stimulated by poly(A)-binding protein PAB1. PAN deadenylation is followed by rapid degradation of the shortened mRNA tails by the CCR4-NOT complex. Deadenylated mRNAs are then degraded by two alternative mechanisms, namely exosome-mediated 3'-5' exonucleolytic degradation, or deadenlyation-dependent mRNA decaping and subsequent 5'-3' exonucleolytic degradation by XRN1. May also be involved in post-transcriptional maturation of mRNA poly(A) tails.</text>
</comment>
<comment type="subcellular location">
    <subcellularLocation>
        <location evidence="1 10">Cytoplasm</location>
    </subcellularLocation>
</comment>
<organism evidence="14 15">
    <name type="scientific">Geranomyces variabilis</name>
    <dbReference type="NCBI Taxonomy" id="109894"/>
    <lineage>
        <taxon>Eukaryota</taxon>
        <taxon>Fungi</taxon>
        <taxon>Fungi incertae sedis</taxon>
        <taxon>Chytridiomycota</taxon>
        <taxon>Chytridiomycota incertae sedis</taxon>
        <taxon>Chytridiomycetes</taxon>
        <taxon>Spizellomycetales</taxon>
        <taxon>Powellomycetaceae</taxon>
        <taxon>Geranomyces</taxon>
    </lineage>
</organism>
<dbReference type="SUPFAM" id="SSF53098">
    <property type="entry name" value="Ribonuclease H-like"/>
    <property type="match status" value="1"/>
</dbReference>
<dbReference type="GO" id="GO:0000932">
    <property type="term" value="C:P-body"/>
    <property type="evidence" value="ECO:0007669"/>
    <property type="project" value="TreeGrafter"/>
</dbReference>
<dbReference type="Gene3D" id="2.130.10.10">
    <property type="entry name" value="YVTN repeat-like/Quinoprotein amine dehydrogenase"/>
    <property type="match status" value="2"/>
</dbReference>
<feature type="region of interest" description="Disordered" evidence="12">
    <location>
        <begin position="1"/>
        <end position="25"/>
    </location>
</feature>
<evidence type="ECO:0000256" key="9">
    <source>
        <dbReference type="ARBA" id="ARBA00022839"/>
    </source>
</evidence>
<keyword evidence="7" id="KW-0677">Repeat</keyword>
<dbReference type="GO" id="GO:0003676">
    <property type="term" value="F:nucleic acid binding"/>
    <property type="evidence" value="ECO:0007669"/>
    <property type="project" value="InterPro"/>
</dbReference>
<protein>
    <recommendedName>
        <fullName evidence="10">PAN2-PAN3 deadenylation complex catalytic subunit PAN2</fullName>
        <ecNumber evidence="10">3.1.13.4</ecNumber>
    </recommendedName>
    <alternativeName>
        <fullName evidence="10">PAB1P-dependent poly(A)-specific ribonuclease</fullName>
    </alternativeName>
    <alternativeName>
        <fullName evidence="10">Poly(A)-nuclease deadenylation complex subunit 2</fullName>
        <shortName evidence="10">PAN deadenylation complex subunit 2</shortName>
    </alternativeName>
</protein>
<dbReference type="PROSITE" id="PS50235">
    <property type="entry name" value="USP_3"/>
    <property type="match status" value="1"/>
</dbReference>
<dbReference type="FunFam" id="3.30.420.10:FF:000028">
    <property type="entry name" value="PAN2-PAN3 deadenylation complex catalytic subunit PAN2"/>
    <property type="match status" value="1"/>
</dbReference>
<gene>
    <name evidence="10 14" type="primary">PAN2</name>
    <name evidence="14" type="ORF">HDU87_002088</name>
</gene>
<dbReference type="EMBL" id="JADGJQ010000017">
    <property type="protein sequence ID" value="KAJ3180211.1"/>
    <property type="molecule type" value="Genomic_DNA"/>
</dbReference>
<comment type="similarity">
    <text evidence="10">Belongs to the peptidase C19 family. PAN2 subfamily.</text>
</comment>
<dbReference type="InterPro" id="IPR012337">
    <property type="entry name" value="RNaseH-like_sf"/>
</dbReference>
<dbReference type="SUPFAM" id="SSF54001">
    <property type="entry name" value="Cysteine proteinases"/>
    <property type="match status" value="1"/>
</dbReference>
<evidence type="ECO:0000256" key="11">
    <source>
        <dbReference type="PROSITE-ProRule" id="PRU00221"/>
    </source>
</evidence>
<keyword evidence="5 10" id="KW-0540">Nuclease</keyword>
<comment type="activity regulation">
    <text evidence="10">Positively regulated by the regulatory subunit PAN3.</text>
</comment>
<dbReference type="SMART" id="SM00479">
    <property type="entry name" value="EXOIII"/>
    <property type="match status" value="1"/>
</dbReference>
<feature type="repeat" description="WD" evidence="11">
    <location>
        <begin position="296"/>
        <end position="325"/>
    </location>
</feature>
<comment type="domain">
    <text evidence="10">Contains a pseudo-UCH domain. This ubiquitin C-terminal hydrolase (UCH)-like or ubiquitin specific protease (USP)-like domain is predicted to be catalytically inactive because it lacks the active site catalytic triad characteristic of thiol proteases, with residues at the equivalent structural positions that are incompatible with catalysis, and it cannot bind ubiquitin. It functions as a structural scaffold for intra- and intermolecular interactions in the complex.</text>
</comment>
<dbReference type="PANTHER" id="PTHR15728">
    <property type="entry name" value="DEADENYLATION COMPLEX CATALYTIC SUBUNIT PAN2"/>
    <property type="match status" value="1"/>
</dbReference>
<dbReference type="InterPro" id="IPR019775">
    <property type="entry name" value="WD40_repeat_CS"/>
</dbReference>
<comment type="caution">
    <text evidence="14">The sequence shown here is derived from an EMBL/GenBank/DDBJ whole genome shotgun (WGS) entry which is preliminary data.</text>
</comment>
<reference evidence="14" key="1">
    <citation type="submission" date="2020-05" db="EMBL/GenBank/DDBJ databases">
        <title>Phylogenomic resolution of chytrid fungi.</title>
        <authorList>
            <person name="Stajich J.E."/>
            <person name="Amses K."/>
            <person name="Simmons R."/>
            <person name="Seto K."/>
            <person name="Myers J."/>
            <person name="Bonds A."/>
            <person name="Quandt C.A."/>
            <person name="Barry K."/>
            <person name="Liu P."/>
            <person name="Grigoriev I."/>
            <person name="Longcore J.E."/>
            <person name="James T.Y."/>
        </authorList>
    </citation>
    <scope>NUCLEOTIDE SEQUENCE</scope>
    <source>
        <strain evidence="14">JEL0379</strain>
    </source>
</reference>
<dbReference type="InterPro" id="IPR028881">
    <property type="entry name" value="PAN2_UCH_dom"/>
</dbReference>
<name>A0AAD5TM32_9FUNG</name>
<keyword evidence="4 10" id="KW-0507">mRNA processing</keyword>
<evidence type="ECO:0000256" key="1">
    <source>
        <dbReference type="ARBA" id="ARBA00004496"/>
    </source>
</evidence>
<evidence type="ECO:0000313" key="15">
    <source>
        <dbReference type="Proteomes" id="UP001212152"/>
    </source>
</evidence>
<dbReference type="InterPro" id="IPR036397">
    <property type="entry name" value="RNaseH_sf"/>
</dbReference>
<feature type="repeat" description="WD" evidence="11">
    <location>
        <begin position="197"/>
        <end position="231"/>
    </location>
</feature>
<keyword evidence="15" id="KW-1185">Reference proteome</keyword>
<dbReference type="CDD" id="cd06143">
    <property type="entry name" value="PAN2_exo"/>
    <property type="match status" value="1"/>
</dbReference>
<dbReference type="InterPro" id="IPR013520">
    <property type="entry name" value="Ribonucl_H"/>
</dbReference>
<sequence length="1471" mass="162460">MPEAMSDKRKQNPADSASGSLVVKRAKQDHNDGLSVVPSVKPAGAVIRQVKRTSDLAAPIMLLTGHQGEVYSCKFSPSGRQLASGSFDRMIYLWHISGECKNYAELKGHAGPVLEVQWSQDGKKVYSASTDKTVGVWDAEIGERIKKLKGHTSFVNSVARTQRGAELLASASDDTTVKVWDPRSKHAVHSFASRYAMTAAEFSQDGSILFGGGLDNQIRAWDLRKPDEVAYTLSGHLDTITGLRLSPEGDHLLSNAMDNTVRIWDIKPFAPTGTRMLSMFEGAPHGFEKNLLRPCWSPDGDFVATGSGDRSVVVWDVQMQKIVYKLPGHKGVCNEVAWADTILASGSNDKTIFVGELDVDAPAAKSGCRREPYMTAYWKETRRVGTGTADSPLHPLSTVAFDPLEELLWTGGENGRIASFYVDTTDITRYTSFPAHASAVRKILLNDQGLFSIGGKNIRHTTRRGIMKWSIGIDGGRLPLSMSFTNTTSELLVGTTDRQMLLVNLFRGSVLKTIDLDADVTVMKQSRVICCGTATGRVVLRDPRTLKAEHFIQTHTGTISDLDISGNIMVTCGFSARAGKLAADKMIKVWDIRTMRALAPIPFPSVPNYLRFHPRLSSTVVAAAQNGQFQISNAANTAEASFYQANFSGFLNAVDFSSSGEALVLADSQGVVSIWSEKDDSRVNFASRPSEFADAPAPPPNIIIADESPLSLIGMPHYTTRLLSAAWPEKLTFEVGRPAPKIPPEIMDKVKMIDFVGYAPNPRGYKRNQILSLSKKQCRAHADVPKFRSEQDREKWFGKKEAVQPTGPGAPSPQVAAIPKYYRRVEIKYSKFGIEDFDFGFYNKTPFGGLETHIGNSYCNAMLQILYFTRPVRELAKAHIKTSCAKEYCLTCELGFLFRMLETAKGSNCQATNFLRAFKTIPQANALGLFEPDQPSPSTAYAALIQNFNRFVLEQIQSDLGDEGGIVIIPGAYPSQPPSTMQQIYGLQLQAVSQCACTAVNTRETVPFVVDLTYSRKAQQKHGGSGKSPAPAAETFVGILQNSINRVSSTKAWCNVCKKYQPTNQYRCLQRPPNILSINTCATADEDLDLYRSESPFIPARIAMIFDNGNMTIQPLARQSTAVAAAPGADVAIYDLMATVVEIRDENELPHLVAHMCVETAVGQQWFIFNDFLVQSIPEYEARQFKRWKVPAVIQYKKIDLDALQDFSALPTVPNPNHLREMVLLNRRQRKELKFLYKILGPGELPSQPGFLCALDAEFVALSKDEAEIRSDGTRSVIRPSRLTLARVSVLRGTGPLEGHPFIDEYISTTEDVVDYLTEFSGIKAGDLDIGGSRHPLVSLKSAYKKLRLLVDLGCVFVGHGLKKDFRIINILVPNEQVIDTVDLFYIQNRQRKLSLRFLAWVLLKQDIQIDVHDSIEDARTALALYKKYLELKASGKFNEVLDEIYEEGRAVNFKPPPSAARAGTATPARP</sequence>
<keyword evidence="8 10" id="KW-0378">Hydrolase</keyword>
<evidence type="ECO:0000256" key="5">
    <source>
        <dbReference type="ARBA" id="ARBA00022722"/>
    </source>
</evidence>
<evidence type="ECO:0000256" key="10">
    <source>
        <dbReference type="HAMAP-Rule" id="MF_03182"/>
    </source>
</evidence>
<dbReference type="InterPro" id="IPR030843">
    <property type="entry name" value="PAN2"/>
</dbReference>
<dbReference type="GO" id="GO:0000289">
    <property type="term" value="P:nuclear-transcribed mRNA poly(A) tail shortening"/>
    <property type="evidence" value="ECO:0007669"/>
    <property type="project" value="UniProtKB-UniRule"/>
</dbReference>
<keyword evidence="2 10" id="KW-0963">Cytoplasm</keyword>
<dbReference type="PROSITE" id="PS00678">
    <property type="entry name" value="WD_REPEATS_1"/>
    <property type="match status" value="2"/>
</dbReference>
<feature type="repeat" description="WD" evidence="11">
    <location>
        <begin position="233"/>
        <end position="267"/>
    </location>
</feature>
<dbReference type="InterPro" id="IPR036322">
    <property type="entry name" value="WD40_repeat_dom_sf"/>
</dbReference>
<dbReference type="GO" id="GO:0006397">
    <property type="term" value="P:mRNA processing"/>
    <property type="evidence" value="ECO:0007669"/>
    <property type="project" value="UniProtKB-KW"/>
</dbReference>
<accession>A0AAD5TM32</accession>
<dbReference type="CDD" id="cd00200">
    <property type="entry name" value="WD40"/>
    <property type="match status" value="1"/>
</dbReference>
<dbReference type="InterPro" id="IPR038765">
    <property type="entry name" value="Papain-like_cys_pep_sf"/>
</dbReference>
<dbReference type="InterPro" id="IPR048841">
    <property type="entry name" value="PAN2_N"/>
</dbReference>
<keyword evidence="6 10" id="KW-0479">Metal-binding</keyword>
<dbReference type="InterPro" id="IPR020472">
    <property type="entry name" value="WD40_PAC1"/>
</dbReference>
<dbReference type="PROSITE" id="PS50294">
    <property type="entry name" value="WD_REPEATS_REGION"/>
    <property type="match status" value="5"/>
</dbReference>
<dbReference type="EC" id="3.1.13.4" evidence="10"/>
<comment type="catalytic activity">
    <reaction evidence="10">
        <text>Exonucleolytic cleavage of poly(A) to 5'-AMP.</text>
        <dbReference type="EC" id="3.1.13.4"/>
    </reaction>
</comment>
<evidence type="ECO:0000256" key="6">
    <source>
        <dbReference type="ARBA" id="ARBA00022723"/>
    </source>
</evidence>
<evidence type="ECO:0000259" key="13">
    <source>
        <dbReference type="PROSITE" id="PS50235"/>
    </source>
</evidence>
<dbReference type="Pfam" id="PF13423">
    <property type="entry name" value="UCH_1"/>
    <property type="match status" value="1"/>
</dbReference>
<feature type="binding site" evidence="10">
    <location>
        <position position="1256"/>
    </location>
    <ligand>
        <name>a divalent metal cation</name>
        <dbReference type="ChEBI" id="CHEBI:60240"/>
        <note>catalytic</note>
    </ligand>
</feature>
<evidence type="ECO:0000256" key="8">
    <source>
        <dbReference type="ARBA" id="ARBA00022801"/>
    </source>
</evidence>